<dbReference type="RefSeq" id="WP_277731898.1">
    <property type="nucleotide sequence ID" value="NZ_CP120733.1"/>
</dbReference>
<dbReference type="InterPro" id="IPR043740">
    <property type="entry name" value="DUF5685"/>
</dbReference>
<sequence>MFGYVRINKMELKMKEYYKYRGYYCGLCKYLKENFGEISRLSLNYDVTFLIILLSSIYKSKNSITKERCIVKPASKNLRIVNEITEYGANMNIILTHNKLKDNVDDDKRIKDYLFYYIHSHVYNKTDSTYKQKSEFIQSKLKELYELEKNNTMCIDKTSNIFGDIMREVFRYKEDEYTHILGNIGFNIGKYIYILDAYEDLDEDSKKGRYNPFMNYIDNKEELKNKVENLILIILSFIEEDINKLELSENIGIVENIIYSGMYLRFINIMKGRDNDEKSI</sequence>
<evidence type="ECO:0000313" key="1">
    <source>
        <dbReference type="EMBL" id="WFD09923.1"/>
    </source>
</evidence>
<protein>
    <submittedName>
        <fullName evidence="1">DUF5685 family protein</fullName>
    </submittedName>
</protein>
<reference evidence="1 2" key="1">
    <citation type="submission" date="2023-03" db="EMBL/GenBank/DDBJ databases">
        <title>Complete genome sequence of Tepidibacter sp. SWIR-1, isolated from a deep-sea hydrothermal vent.</title>
        <authorList>
            <person name="Li X."/>
        </authorList>
    </citation>
    <scope>NUCLEOTIDE SEQUENCE [LARGE SCALE GENOMIC DNA]</scope>
    <source>
        <strain evidence="1 2">SWIR-1</strain>
    </source>
</reference>
<accession>A0ABY8EAG2</accession>
<organism evidence="1 2">
    <name type="scientific">Tepidibacter hydrothermalis</name>
    <dbReference type="NCBI Taxonomy" id="3036126"/>
    <lineage>
        <taxon>Bacteria</taxon>
        <taxon>Bacillati</taxon>
        <taxon>Bacillota</taxon>
        <taxon>Clostridia</taxon>
        <taxon>Peptostreptococcales</taxon>
        <taxon>Peptostreptococcaceae</taxon>
        <taxon>Tepidibacter</taxon>
    </lineage>
</organism>
<dbReference type="Pfam" id="PF18937">
    <property type="entry name" value="DUF5685"/>
    <property type="match status" value="1"/>
</dbReference>
<dbReference type="Proteomes" id="UP001222800">
    <property type="component" value="Chromosome"/>
</dbReference>
<gene>
    <name evidence="1" type="ORF">P4S50_16320</name>
</gene>
<proteinExistence type="predicted"/>
<keyword evidence="2" id="KW-1185">Reference proteome</keyword>
<dbReference type="EMBL" id="CP120733">
    <property type="protein sequence ID" value="WFD09923.1"/>
    <property type="molecule type" value="Genomic_DNA"/>
</dbReference>
<evidence type="ECO:0000313" key="2">
    <source>
        <dbReference type="Proteomes" id="UP001222800"/>
    </source>
</evidence>
<name>A0ABY8EAG2_9FIRM</name>